<dbReference type="GO" id="GO:0003824">
    <property type="term" value="F:catalytic activity"/>
    <property type="evidence" value="ECO:0007669"/>
    <property type="project" value="InterPro"/>
</dbReference>
<evidence type="ECO:0000313" key="1">
    <source>
        <dbReference type="EMBL" id="SEM01511.1"/>
    </source>
</evidence>
<dbReference type="InterPro" id="IPR023170">
    <property type="entry name" value="HhH_base_excis_C"/>
</dbReference>
<dbReference type="Proteomes" id="UP000182719">
    <property type="component" value="Unassembled WGS sequence"/>
</dbReference>
<protein>
    <submittedName>
        <fullName evidence="1">TIGR02757 family protein</fullName>
    </submittedName>
</protein>
<dbReference type="InterPro" id="IPR014127">
    <property type="entry name" value="CHP02757"/>
</dbReference>
<keyword evidence="2" id="KW-1185">Reference proteome</keyword>
<sequence length="315" mass="34301">MGVSRVGKRSRGEGLSEQAAGRLRPLLESFLASTDTRARMGFDPVEFPHRYAHPRDIEVSALLAASLAYGRADLFRPKVDGLLRRMGASPAAFVQALTVDGARELLDGFVYRFNVGTDVAVLLLGIGQVLREHGSLEALFVQGREAHGTVHGALSHFTAALREVPMAPLRRALGPERGLHHLLPAPLGAGAAKRLNLYLRWMVRGPDTVDFGIWKRVPPSALVIPLDTHIGRISQHLGLTRRTDLSWRTAEEVTASLRLLDAADPVRYDFALCHYGMSGLCPAQPVVENCAKCVLLPTCGVGPRLLRRPAPSTRP</sequence>
<organism evidence="1 2">
    <name type="scientific">Stigmatella aurantiaca</name>
    <dbReference type="NCBI Taxonomy" id="41"/>
    <lineage>
        <taxon>Bacteria</taxon>
        <taxon>Pseudomonadati</taxon>
        <taxon>Myxococcota</taxon>
        <taxon>Myxococcia</taxon>
        <taxon>Myxococcales</taxon>
        <taxon>Cystobacterineae</taxon>
        <taxon>Archangiaceae</taxon>
        <taxon>Stigmatella</taxon>
    </lineage>
</organism>
<dbReference type="NCBIfam" id="TIGR02757">
    <property type="entry name" value="TIGR02757 family protein"/>
    <property type="match status" value="1"/>
</dbReference>
<proteinExistence type="predicted"/>
<reference evidence="2" key="1">
    <citation type="submission" date="2016-10" db="EMBL/GenBank/DDBJ databases">
        <authorList>
            <person name="Varghese N."/>
            <person name="Submissions S."/>
        </authorList>
    </citation>
    <scope>NUCLEOTIDE SEQUENCE [LARGE SCALE GENOMIC DNA]</scope>
    <source>
        <strain evidence="2">DSM 17044</strain>
    </source>
</reference>
<dbReference type="SUPFAM" id="SSF48150">
    <property type="entry name" value="DNA-glycosylase"/>
    <property type="match status" value="1"/>
</dbReference>
<dbReference type="InterPro" id="IPR011257">
    <property type="entry name" value="DNA_glycosylase"/>
</dbReference>
<dbReference type="EMBL" id="FOAP01000010">
    <property type="protein sequence ID" value="SEM01511.1"/>
    <property type="molecule type" value="Genomic_DNA"/>
</dbReference>
<evidence type="ECO:0000313" key="2">
    <source>
        <dbReference type="Proteomes" id="UP000182719"/>
    </source>
</evidence>
<dbReference type="GO" id="GO:0006281">
    <property type="term" value="P:DNA repair"/>
    <property type="evidence" value="ECO:0007669"/>
    <property type="project" value="InterPro"/>
</dbReference>
<dbReference type="AlphaFoldDB" id="A0A1H7UWW9"/>
<dbReference type="RefSeq" id="WP_177241436.1">
    <property type="nucleotide sequence ID" value="NZ_FOAP01000010.1"/>
</dbReference>
<dbReference type="Pfam" id="PF09674">
    <property type="entry name" value="DUF2400"/>
    <property type="match status" value="1"/>
</dbReference>
<accession>A0A1H7UWW9</accession>
<name>A0A1H7UWW9_STIAU</name>
<dbReference type="Gene3D" id="1.10.1670.10">
    <property type="entry name" value="Helix-hairpin-Helix base-excision DNA repair enzymes (C-terminal)"/>
    <property type="match status" value="1"/>
</dbReference>
<gene>
    <name evidence="1" type="ORF">SAMN05444354_110236</name>
</gene>